<keyword evidence="1" id="KW-0472">Membrane</keyword>
<dbReference type="RefSeq" id="WP_072300656.1">
    <property type="nucleotide sequence ID" value="NZ_FPIP01000006.1"/>
</dbReference>
<dbReference type="AlphaFoldDB" id="A0A1K1P125"/>
<accession>A0A1K1P125</accession>
<keyword evidence="1" id="KW-1133">Transmembrane helix</keyword>
<sequence length="107" mass="11673">MKKKAAIIVYIVAVIIVLGLIGLLVYSSMNGRSSDSAASFTLSDVATLALAVFAVPMWIASFCLMKALRLRGTLHERQNKMLISVPAVACTGFSIFYIIVIVMMIFR</sequence>
<name>A0A1K1P125_RUMFL</name>
<organism evidence="2 3">
    <name type="scientific">Ruminococcus flavefaciens</name>
    <dbReference type="NCBI Taxonomy" id="1265"/>
    <lineage>
        <taxon>Bacteria</taxon>
        <taxon>Bacillati</taxon>
        <taxon>Bacillota</taxon>
        <taxon>Clostridia</taxon>
        <taxon>Eubacteriales</taxon>
        <taxon>Oscillospiraceae</taxon>
        <taxon>Ruminococcus</taxon>
    </lineage>
</organism>
<evidence type="ECO:0000313" key="2">
    <source>
        <dbReference type="EMBL" id="SFW41187.1"/>
    </source>
</evidence>
<proteinExistence type="predicted"/>
<protein>
    <submittedName>
        <fullName evidence="2">Uncharacterized protein</fullName>
    </submittedName>
</protein>
<evidence type="ECO:0000256" key="1">
    <source>
        <dbReference type="SAM" id="Phobius"/>
    </source>
</evidence>
<feature type="transmembrane region" description="Helical" evidence="1">
    <location>
        <begin position="46"/>
        <end position="69"/>
    </location>
</feature>
<evidence type="ECO:0000313" key="3">
    <source>
        <dbReference type="Proteomes" id="UP000183461"/>
    </source>
</evidence>
<feature type="transmembrane region" description="Helical" evidence="1">
    <location>
        <begin position="81"/>
        <end position="106"/>
    </location>
</feature>
<keyword evidence="1" id="KW-0812">Transmembrane</keyword>
<reference evidence="3" key="1">
    <citation type="submission" date="2016-11" db="EMBL/GenBank/DDBJ databases">
        <authorList>
            <person name="Varghese N."/>
            <person name="Submissions S."/>
        </authorList>
    </citation>
    <scope>NUCLEOTIDE SEQUENCE [LARGE SCALE GENOMIC DNA]</scope>
    <source>
        <strain evidence="3">YL228</strain>
    </source>
</reference>
<dbReference type="Proteomes" id="UP000183461">
    <property type="component" value="Unassembled WGS sequence"/>
</dbReference>
<dbReference type="EMBL" id="FPIP01000006">
    <property type="protein sequence ID" value="SFW41187.1"/>
    <property type="molecule type" value="Genomic_DNA"/>
</dbReference>
<feature type="transmembrane region" description="Helical" evidence="1">
    <location>
        <begin position="7"/>
        <end position="26"/>
    </location>
</feature>
<gene>
    <name evidence="2" type="ORF">SAMN02910280_2413</name>
</gene>